<evidence type="ECO:0000256" key="2">
    <source>
        <dbReference type="PROSITE-ProRule" id="PRU00169"/>
    </source>
</evidence>
<accession>A0ABT7EYT0</accession>
<dbReference type="InterPro" id="IPR011006">
    <property type="entry name" value="CheY-like_superfamily"/>
</dbReference>
<dbReference type="PROSITE" id="PS50110">
    <property type="entry name" value="RESPONSE_REGULATORY"/>
    <property type="match status" value="1"/>
</dbReference>
<evidence type="ECO:0000313" key="5">
    <source>
        <dbReference type="Proteomes" id="UP001243757"/>
    </source>
</evidence>
<feature type="domain" description="Response regulatory" evidence="3">
    <location>
        <begin position="24"/>
        <end position="137"/>
    </location>
</feature>
<keyword evidence="1 2" id="KW-0597">Phosphoprotein</keyword>
<dbReference type="PANTHER" id="PTHR44591:SF3">
    <property type="entry name" value="RESPONSE REGULATORY DOMAIN-CONTAINING PROTEIN"/>
    <property type="match status" value="1"/>
</dbReference>
<dbReference type="InterPro" id="IPR050595">
    <property type="entry name" value="Bact_response_regulator"/>
</dbReference>
<name>A0ABT7EYT0_9RHOB</name>
<evidence type="ECO:0000259" key="3">
    <source>
        <dbReference type="PROSITE" id="PS50110"/>
    </source>
</evidence>
<dbReference type="EMBL" id="JASNJD010000004">
    <property type="protein sequence ID" value="MDK3017493.1"/>
    <property type="molecule type" value="Genomic_DNA"/>
</dbReference>
<organism evidence="4 5">
    <name type="scientific">Pseudodonghicola flavimaris</name>
    <dbReference type="NCBI Taxonomy" id="3050036"/>
    <lineage>
        <taxon>Bacteria</taxon>
        <taxon>Pseudomonadati</taxon>
        <taxon>Pseudomonadota</taxon>
        <taxon>Alphaproteobacteria</taxon>
        <taxon>Rhodobacterales</taxon>
        <taxon>Paracoccaceae</taxon>
        <taxon>Pseudodonghicola</taxon>
    </lineage>
</organism>
<dbReference type="PANTHER" id="PTHR44591">
    <property type="entry name" value="STRESS RESPONSE REGULATOR PROTEIN 1"/>
    <property type="match status" value="1"/>
</dbReference>
<protein>
    <submittedName>
        <fullName evidence="4">Response regulator</fullName>
    </submittedName>
</protein>
<comment type="caution">
    <text evidence="4">The sequence shown here is derived from an EMBL/GenBank/DDBJ whole genome shotgun (WGS) entry which is preliminary data.</text>
</comment>
<dbReference type="SUPFAM" id="SSF52172">
    <property type="entry name" value="CheY-like"/>
    <property type="match status" value="1"/>
</dbReference>
<gene>
    <name evidence="4" type="ORF">QO033_07375</name>
</gene>
<reference evidence="4 5" key="1">
    <citation type="submission" date="2023-05" db="EMBL/GenBank/DDBJ databases">
        <title>Pseudodonghicola sp. nov.</title>
        <authorList>
            <person name="Huang J."/>
        </authorList>
    </citation>
    <scope>NUCLEOTIDE SEQUENCE [LARGE SCALE GENOMIC DNA]</scope>
    <source>
        <strain evidence="4 5">IC7</strain>
    </source>
</reference>
<evidence type="ECO:0000256" key="1">
    <source>
        <dbReference type="ARBA" id="ARBA00022553"/>
    </source>
</evidence>
<keyword evidence="5" id="KW-1185">Reference proteome</keyword>
<sequence>MDDADPFAVPGPRGASRKPLLGLTVLVVEDSNFAAEALRMLCLRSGARIRRADCLRSARHHLQVYRPAILIVDLGLPDGSGLDLIEESVAARPRIATILGMSGDNFAEDSAIAAGADGFLEKPLTSLATFQKEVLRRLPADLLTDLPLTTEELVVHPDPLAFRDDMAHVADVLNDEGDGRMLDYVAQFLRGVARSAQDQVLAEAAEGLARARAGGAPLASSTARVAGLVQQRLRDHPAI</sequence>
<feature type="modified residue" description="4-aspartylphosphate" evidence="2">
    <location>
        <position position="73"/>
    </location>
</feature>
<dbReference type="Gene3D" id="3.40.50.2300">
    <property type="match status" value="1"/>
</dbReference>
<dbReference type="Proteomes" id="UP001243757">
    <property type="component" value="Unassembled WGS sequence"/>
</dbReference>
<dbReference type="InterPro" id="IPR001789">
    <property type="entry name" value="Sig_transdc_resp-reg_receiver"/>
</dbReference>
<evidence type="ECO:0000313" key="4">
    <source>
        <dbReference type="EMBL" id="MDK3017493.1"/>
    </source>
</evidence>
<dbReference type="SMART" id="SM00448">
    <property type="entry name" value="REC"/>
    <property type="match status" value="1"/>
</dbReference>
<dbReference type="RefSeq" id="WP_284480308.1">
    <property type="nucleotide sequence ID" value="NZ_JASNJD010000004.1"/>
</dbReference>
<dbReference type="CDD" id="cd00156">
    <property type="entry name" value="REC"/>
    <property type="match status" value="1"/>
</dbReference>
<proteinExistence type="predicted"/>
<dbReference type="Pfam" id="PF00072">
    <property type="entry name" value="Response_reg"/>
    <property type="match status" value="1"/>
</dbReference>